<dbReference type="InterPro" id="IPR012816">
    <property type="entry name" value="NADAR"/>
</dbReference>
<dbReference type="CDD" id="cd15457">
    <property type="entry name" value="NADAR"/>
    <property type="match status" value="1"/>
</dbReference>
<accession>A0A8H9MZ59</accession>
<dbReference type="SUPFAM" id="SSF143990">
    <property type="entry name" value="YbiA-like"/>
    <property type="match status" value="1"/>
</dbReference>
<comment type="catalytic activity">
    <reaction evidence="2">
        <text>2,5-diamino-6-hydroxy-4-(5-phosphoribosylamino)-pyrimidine + H2O = 2,5,6-triamino-4-hydroxypyrimidine + D-ribose 5-phosphate</text>
        <dbReference type="Rhea" id="RHEA:23436"/>
        <dbReference type="ChEBI" id="CHEBI:15377"/>
        <dbReference type="ChEBI" id="CHEBI:58614"/>
        <dbReference type="ChEBI" id="CHEBI:78346"/>
        <dbReference type="ChEBI" id="CHEBI:137796"/>
    </reaction>
</comment>
<reference evidence="4" key="2">
    <citation type="submission" date="2019-01" db="EMBL/GenBank/DDBJ databases">
        <authorList>
            <consortium name="NCBI Pathogen Detection Project"/>
        </authorList>
    </citation>
    <scope>NUCLEOTIDE SEQUENCE</scope>
    <source>
        <strain evidence="4">BCW_3452</strain>
    </source>
</reference>
<dbReference type="Gene3D" id="1.10.357.40">
    <property type="entry name" value="YbiA-like"/>
    <property type="match status" value="1"/>
</dbReference>
<dbReference type="EMBL" id="DACRBY010000001">
    <property type="protein sequence ID" value="HAS8538305.1"/>
    <property type="molecule type" value="Genomic_DNA"/>
</dbReference>
<comment type="caution">
    <text evidence="4">The sequence shown here is derived from an EMBL/GenBank/DDBJ whole genome shotgun (WGS) entry which is preliminary data.</text>
</comment>
<proteinExistence type="predicted"/>
<organism evidence="4 5">
    <name type="scientific">Vibrio vulnificus</name>
    <dbReference type="NCBI Taxonomy" id="672"/>
    <lineage>
        <taxon>Bacteria</taxon>
        <taxon>Pseudomonadati</taxon>
        <taxon>Pseudomonadota</taxon>
        <taxon>Gammaproteobacteria</taxon>
        <taxon>Vibrionales</taxon>
        <taxon>Vibrionaceae</taxon>
        <taxon>Vibrio</taxon>
    </lineage>
</organism>
<reference evidence="4" key="1">
    <citation type="journal article" date="2018" name="Genome Biol.">
        <title>SKESA: strategic k-mer extension for scrupulous assemblies.</title>
        <authorList>
            <person name="Souvorov A."/>
            <person name="Agarwala R."/>
            <person name="Lipman D.J."/>
        </authorList>
    </citation>
    <scope>NUCLEOTIDE SEQUENCE</scope>
    <source>
        <strain evidence="4">BCW_3452</strain>
    </source>
</reference>
<protein>
    <submittedName>
        <fullName evidence="4">NADAR family protein</fullName>
    </submittedName>
</protein>
<evidence type="ECO:0000313" key="5">
    <source>
        <dbReference type="Proteomes" id="UP000863257"/>
    </source>
</evidence>
<evidence type="ECO:0000313" key="4">
    <source>
        <dbReference type="EMBL" id="HAS8538305.1"/>
    </source>
</evidence>
<comment type="catalytic activity">
    <reaction evidence="1">
        <text>5-amino-6-(5-phospho-D-ribosylamino)uracil + H2O = 5,6-diaminouracil + D-ribose 5-phosphate</text>
        <dbReference type="Rhea" id="RHEA:55020"/>
        <dbReference type="ChEBI" id="CHEBI:15377"/>
        <dbReference type="ChEBI" id="CHEBI:46252"/>
        <dbReference type="ChEBI" id="CHEBI:58453"/>
        <dbReference type="ChEBI" id="CHEBI:78346"/>
    </reaction>
</comment>
<feature type="domain" description="NADAR" evidence="3">
    <location>
        <begin position="18"/>
        <end position="184"/>
    </location>
</feature>
<name>A0A8H9MZ59_VIBVL</name>
<evidence type="ECO:0000259" key="3">
    <source>
        <dbReference type="Pfam" id="PF08719"/>
    </source>
</evidence>
<dbReference type="Proteomes" id="UP000863257">
    <property type="component" value="Unassembled WGS sequence"/>
</dbReference>
<dbReference type="Pfam" id="PF08719">
    <property type="entry name" value="NADAR"/>
    <property type="match status" value="1"/>
</dbReference>
<sequence length="195" mass="22314">MYNPIVNRENGIVFTWGESCPFSRYYKAKFELDGIEYPTVAHCLSVAKLNIYHLGDLSSAELVDILEQERELEAIGSTRILGIYDILNAPSGFAAEKLVKRLPSFKMDRWLNQLPELLTKANTSKFEHHPEILELLSSFKGFEFAESEQYCFDTGIGMKSNHPDSKYPWLWRGENLHGKCLQKLALEYSLNISST</sequence>
<evidence type="ECO:0000256" key="2">
    <source>
        <dbReference type="ARBA" id="ARBA00000751"/>
    </source>
</evidence>
<dbReference type="AlphaFoldDB" id="A0A8H9MZ59"/>
<dbReference type="InterPro" id="IPR037238">
    <property type="entry name" value="YbiA-like_sf"/>
</dbReference>
<evidence type="ECO:0000256" key="1">
    <source>
        <dbReference type="ARBA" id="ARBA00000022"/>
    </source>
</evidence>
<gene>
    <name evidence="4" type="ORF">I7730_00635</name>
</gene>